<reference evidence="2 3" key="1">
    <citation type="submission" date="2024-06" db="EMBL/GenBank/DDBJ databases">
        <title>The Natural Products Discovery Center: Release of the First 8490 Sequenced Strains for Exploring Actinobacteria Biosynthetic Diversity.</title>
        <authorList>
            <person name="Kalkreuter E."/>
            <person name="Kautsar S.A."/>
            <person name="Yang D."/>
            <person name="Bader C.D."/>
            <person name="Teijaro C.N."/>
            <person name="Fluegel L."/>
            <person name="Davis C.M."/>
            <person name="Simpson J.R."/>
            <person name="Lauterbach L."/>
            <person name="Steele A.D."/>
            <person name="Gui C."/>
            <person name="Meng S."/>
            <person name="Li G."/>
            <person name="Viehrig K."/>
            <person name="Ye F."/>
            <person name="Su P."/>
            <person name="Kiefer A.F."/>
            <person name="Nichols A."/>
            <person name="Cepeda A.J."/>
            <person name="Yan W."/>
            <person name="Fan B."/>
            <person name="Jiang Y."/>
            <person name="Adhikari A."/>
            <person name="Zheng C.-J."/>
            <person name="Schuster L."/>
            <person name="Cowan T.M."/>
            <person name="Smanski M.J."/>
            <person name="Chevrette M.G."/>
            <person name="De Carvalho L.P.S."/>
            <person name="Shen B."/>
        </authorList>
    </citation>
    <scope>NUCLEOTIDE SEQUENCE [LARGE SCALE GENOMIC DNA]</scope>
    <source>
        <strain evidence="2 3">NPDC019708</strain>
    </source>
</reference>
<name>A0ABV2WNJ6_9NOCA</name>
<dbReference type="RefSeq" id="WP_051714368.1">
    <property type="nucleotide sequence ID" value="NZ_JBEXYG010000002.1"/>
</dbReference>
<organism evidence="2 3">
    <name type="scientific">Nocardia rhamnosiphila</name>
    <dbReference type="NCBI Taxonomy" id="426716"/>
    <lineage>
        <taxon>Bacteria</taxon>
        <taxon>Bacillati</taxon>
        <taxon>Actinomycetota</taxon>
        <taxon>Actinomycetes</taxon>
        <taxon>Mycobacteriales</taxon>
        <taxon>Nocardiaceae</taxon>
        <taxon>Nocardia</taxon>
    </lineage>
</organism>
<feature type="domain" description="Carrier" evidence="1">
    <location>
        <begin position="11"/>
        <end position="82"/>
    </location>
</feature>
<dbReference type="PROSITE" id="PS50075">
    <property type="entry name" value="CARRIER"/>
    <property type="match status" value="1"/>
</dbReference>
<dbReference type="EMBL" id="JBEYBF010000006">
    <property type="protein sequence ID" value="MEU1952456.1"/>
    <property type="molecule type" value="Genomic_DNA"/>
</dbReference>
<dbReference type="InterPro" id="IPR009081">
    <property type="entry name" value="PP-bd_ACP"/>
</dbReference>
<dbReference type="Pfam" id="PF00550">
    <property type="entry name" value="PP-binding"/>
    <property type="match status" value="1"/>
</dbReference>
<proteinExistence type="predicted"/>
<evidence type="ECO:0000313" key="3">
    <source>
        <dbReference type="Proteomes" id="UP001550628"/>
    </source>
</evidence>
<evidence type="ECO:0000259" key="1">
    <source>
        <dbReference type="PROSITE" id="PS50075"/>
    </source>
</evidence>
<gene>
    <name evidence="2" type="ORF">ABZ510_11385</name>
</gene>
<dbReference type="GeneID" id="96242576"/>
<dbReference type="Gene3D" id="1.10.1200.10">
    <property type="entry name" value="ACP-like"/>
    <property type="match status" value="1"/>
</dbReference>
<protein>
    <submittedName>
        <fullName evidence="2">Phosphopantetheine-binding protein</fullName>
    </submittedName>
</protein>
<keyword evidence="3" id="KW-1185">Reference proteome</keyword>
<dbReference type="Proteomes" id="UP001550628">
    <property type="component" value="Unassembled WGS sequence"/>
</dbReference>
<sequence length="82" mass="9040">MSTEAPGRGPRFDRQRVIDDLAEVLFVEPAELAADTDLADLGLDSLRLTTLVERWRDAGARIGFAELAEEPVLGAWFTRLGL</sequence>
<comment type="caution">
    <text evidence="2">The sequence shown here is derived from an EMBL/GenBank/DDBJ whole genome shotgun (WGS) entry which is preliminary data.</text>
</comment>
<evidence type="ECO:0000313" key="2">
    <source>
        <dbReference type="EMBL" id="MEU1952456.1"/>
    </source>
</evidence>
<accession>A0ABV2WNJ6</accession>
<dbReference type="InterPro" id="IPR036736">
    <property type="entry name" value="ACP-like_sf"/>
</dbReference>
<dbReference type="SUPFAM" id="SSF47336">
    <property type="entry name" value="ACP-like"/>
    <property type="match status" value="1"/>
</dbReference>